<organism evidence="1 2">
    <name type="scientific">Paenibacillus brasilensis</name>
    <dbReference type="NCBI Taxonomy" id="128574"/>
    <lineage>
        <taxon>Bacteria</taxon>
        <taxon>Bacillati</taxon>
        <taxon>Bacillota</taxon>
        <taxon>Bacilli</taxon>
        <taxon>Bacillales</taxon>
        <taxon>Paenibacillaceae</taxon>
        <taxon>Paenibacillus</taxon>
    </lineage>
</organism>
<evidence type="ECO:0000313" key="1">
    <source>
        <dbReference type="EMBL" id="MDQ0495311.1"/>
    </source>
</evidence>
<dbReference type="Proteomes" id="UP001242811">
    <property type="component" value="Unassembled WGS sequence"/>
</dbReference>
<proteinExistence type="predicted"/>
<comment type="caution">
    <text evidence="1">The sequence shown here is derived from an EMBL/GenBank/DDBJ whole genome shotgun (WGS) entry which is preliminary data.</text>
</comment>
<reference evidence="1 2" key="1">
    <citation type="submission" date="2023-07" db="EMBL/GenBank/DDBJ databases">
        <title>Genomic Encyclopedia of Type Strains, Phase IV (KMG-IV): sequencing the most valuable type-strain genomes for metagenomic binning, comparative biology and taxonomic classification.</title>
        <authorList>
            <person name="Goeker M."/>
        </authorList>
    </citation>
    <scope>NUCLEOTIDE SEQUENCE [LARGE SCALE GENOMIC DNA]</scope>
    <source>
        <strain evidence="1 2">DSM 14914</strain>
    </source>
</reference>
<name>A0ABU0L2V6_9BACL</name>
<sequence>MSLVMPPNHIAREMEDLLYRPPSAFQVEDDYSIE</sequence>
<evidence type="ECO:0000313" key="2">
    <source>
        <dbReference type="Proteomes" id="UP001242811"/>
    </source>
</evidence>
<accession>A0ABU0L2V6</accession>
<keyword evidence="2" id="KW-1185">Reference proteome</keyword>
<protein>
    <submittedName>
        <fullName evidence="1">Uncharacterized protein</fullName>
    </submittedName>
</protein>
<dbReference type="EMBL" id="JAUSWA010000021">
    <property type="protein sequence ID" value="MDQ0495311.1"/>
    <property type="molecule type" value="Genomic_DNA"/>
</dbReference>
<gene>
    <name evidence="1" type="ORF">QOZ95_003490</name>
</gene>